<accession>A0A6C2UJ19</accession>
<protein>
    <recommendedName>
        <fullName evidence="3">Ribosomal subunit interface protein</fullName>
    </recommendedName>
</protein>
<dbReference type="InterPro" id="IPR003489">
    <property type="entry name" value="RHF/RaiA"/>
</dbReference>
<dbReference type="Proteomes" id="UP000346198">
    <property type="component" value="Unassembled WGS sequence"/>
</dbReference>
<keyword evidence="2" id="KW-1185">Reference proteome</keyword>
<dbReference type="AlphaFoldDB" id="A0A6C2UJ19"/>
<dbReference type="RefSeq" id="WP_136061653.1">
    <property type="nucleotide sequence ID" value="NZ_CAAHFH010000001.1"/>
</dbReference>
<dbReference type="EMBL" id="CAAHFH010000001">
    <property type="protein sequence ID" value="VGO20215.1"/>
    <property type="molecule type" value="Genomic_DNA"/>
</dbReference>
<evidence type="ECO:0000313" key="2">
    <source>
        <dbReference type="Proteomes" id="UP000346198"/>
    </source>
</evidence>
<gene>
    <name evidence="1" type="ORF">SCARR_02276</name>
</gene>
<dbReference type="Pfam" id="PF02482">
    <property type="entry name" value="Ribosomal_S30AE"/>
    <property type="match status" value="1"/>
</dbReference>
<evidence type="ECO:0008006" key="3">
    <source>
        <dbReference type="Google" id="ProtNLM"/>
    </source>
</evidence>
<organism evidence="1 2">
    <name type="scientific">Pontiella sulfatireligans</name>
    <dbReference type="NCBI Taxonomy" id="2750658"/>
    <lineage>
        <taxon>Bacteria</taxon>
        <taxon>Pseudomonadati</taxon>
        <taxon>Kiritimatiellota</taxon>
        <taxon>Kiritimatiellia</taxon>
        <taxon>Kiritimatiellales</taxon>
        <taxon>Pontiellaceae</taxon>
        <taxon>Pontiella</taxon>
    </lineage>
</organism>
<reference evidence="1 2" key="1">
    <citation type="submission" date="2019-04" db="EMBL/GenBank/DDBJ databases">
        <authorList>
            <person name="Van Vliet M D."/>
        </authorList>
    </citation>
    <scope>NUCLEOTIDE SEQUENCE [LARGE SCALE GENOMIC DNA]</scope>
    <source>
        <strain evidence="1 2">F21</strain>
    </source>
</reference>
<name>A0A6C2UJ19_9BACT</name>
<sequence length="117" mass="13648">MNTKKLSPQALQVKFLHMPQSLPIKELVRQQADRLRRFDLAEGRCEAVIDRMHRRYRGIVFKVSIRLEVPGKRLFVAHAEESSGAVGNLQAAVWLAFDEIERQLDKREKRNQRRQAA</sequence>
<dbReference type="Gene3D" id="3.30.160.100">
    <property type="entry name" value="Ribosome hibernation promotion factor-like"/>
    <property type="match status" value="1"/>
</dbReference>
<evidence type="ECO:0000313" key="1">
    <source>
        <dbReference type="EMBL" id="VGO20215.1"/>
    </source>
</evidence>
<dbReference type="SUPFAM" id="SSF69754">
    <property type="entry name" value="Ribosome binding protein Y (YfiA homologue)"/>
    <property type="match status" value="1"/>
</dbReference>
<dbReference type="InterPro" id="IPR036567">
    <property type="entry name" value="RHF-like"/>
</dbReference>
<proteinExistence type="predicted"/>